<accession>A0A1P6BLY3</accession>
<reference evidence="2" key="3">
    <citation type="submission" date="2019-04" db="EMBL/GenBank/DDBJ databases">
        <authorList>
            <person name="Howe K."/>
            <person name="Paulini M."/>
            <person name="Williams G."/>
        </authorList>
    </citation>
    <scope>NUCLEOTIDE SEQUENCE [LARGE SCALE GENOMIC DNA]</scope>
    <source>
        <strain evidence="2">FR3</strain>
    </source>
</reference>
<dbReference type="EMBL" id="CAAKNF010000194">
    <property type="protein sequence ID" value="VIO96585.1"/>
    <property type="molecule type" value="Genomic_DNA"/>
</dbReference>
<proteinExistence type="predicted"/>
<sequence>MTALMINIEILKALLRRMAKISTVGKDRCEFVSKEQIADSEKSNGSDIEDDDGWERMYSDDYDDLIAKFGSNSKV</sequence>
<dbReference type="RefSeq" id="XP_042936446.1">
    <property type="nucleotide sequence ID" value="XM_043080512.1"/>
</dbReference>
<evidence type="ECO:0000313" key="4">
    <source>
        <dbReference type="WBParaSite" id="Bm13939b.1"/>
    </source>
</evidence>
<dbReference type="WBParaSite" id="Bm13939b.1">
    <property type="protein sequence ID" value="Bm13939b.1"/>
    <property type="gene ID" value="WBGene00234200"/>
</dbReference>
<evidence type="ECO:0000313" key="3">
    <source>
        <dbReference type="Proteomes" id="UP000006672"/>
    </source>
</evidence>
<protein>
    <submittedName>
        <fullName evidence="1">BMA-RIOK-1, isoform e</fullName>
    </submittedName>
    <submittedName>
        <fullName evidence="4">Serine/threonine-protein kinase RIO1</fullName>
    </submittedName>
</protein>
<reference evidence="1 3" key="1">
    <citation type="journal article" date="2007" name="Science">
        <title>Draft genome of the filarial nematode parasite Brugia malayi.</title>
        <authorList>
            <person name="Ghedin E."/>
            <person name="Wang S."/>
            <person name="Spiro D."/>
            <person name="Caler E."/>
            <person name="Zhao Q."/>
            <person name="Crabtree J."/>
            <person name="Allen J.E."/>
            <person name="Delcher A.L."/>
            <person name="Guiliano D.B."/>
            <person name="Miranda-Saavedra D."/>
            <person name="Angiuoli S.V."/>
            <person name="Creasy T."/>
            <person name="Amedeo P."/>
            <person name="Haas B."/>
            <person name="El-Sayed N.M."/>
            <person name="Wortman J.R."/>
            <person name="Feldblyum T."/>
            <person name="Tallon L."/>
            <person name="Schatz M."/>
            <person name="Shumway M."/>
            <person name="Koo H."/>
            <person name="Salzberg S.L."/>
            <person name="Schobel S."/>
            <person name="Pertea M."/>
            <person name="Pop M."/>
            <person name="White O."/>
            <person name="Barton G.J."/>
            <person name="Carlow C.K."/>
            <person name="Crawford M.J."/>
            <person name="Daub J."/>
            <person name="Dimmic M.W."/>
            <person name="Estes C.F."/>
            <person name="Foster J.M."/>
            <person name="Ganatra M."/>
            <person name="Gregory W.F."/>
            <person name="Johnson N.M."/>
            <person name="Jin J."/>
            <person name="Komuniecki R."/>
            <person name="Korf I."/>
            <person name="Kumar S."/>
            <person name="Laney S."/>
            <person name="Li B.W."/>
            <person name="Li W."/>
            <person name="Lindblom T.H."/>
            <person name="Lustigman S."/>
            <person name="Ma D."/>
            <person name="Maina C.V."/>
            <person name="Martin D.M."/>
            <person name="McCarter J.P."/>
            <person name="McReynolds L."/>
            <person name="Mitreva M."/>
            <person name="Nutman T.B."/>
            <person name="Parkinson J."/>
            <person name="Peregrin-Alvarez J.M."/>
            <person name="Poole C."/>
            <person name="Ren Q."/>
            <person name="Saunders L."/>
            <person name="Sluder A.E."/>
            <person name="Smith K."/>
            <person name="Stanke M."/>
            <person name="Unnasch T.R."/>
            <person name="Ware J."/>
            <person name="Wei A.D."/>
            <person name="Weil G."/>
            <person name="Williams D.J."/>
            <person name="Zhang Y."/>
            <person name="Williams S.A."/>
            <person name="Fraser-Liggett C."/>
            <person name="Slatko B."/>
            <person name="Blaxter M.L."/>
            <person name="Scott A.L."/>
        </authorList>
    </citation>
    <scope>NUCLEOTIDE SEQUENCE</scope>
    <source>
        <strain evidence="1 3">FR3</strain>
    </source>
</reference>
<dbReference type="Proteomes" id="UP000006672">
    <property type="component" value="Unassembled WGS sequence"/>
</dbReference>
<evidence type="ECO:0000313" key="2">
    <source>
        <dbReference type="EMBL" id="VIO96585.1"/>
    </source>
</evidence>
<dbReference type="OrthoDB" id="205248at2759"/>
<dbReference type="AlphaFoldDB" id="A0A1P6BLY3"/>
<accession>A0A4E9FI17</accession>
<reference evidence="4" key="4">
    <citation type="submission" date="2019-12" db="UniProtKB">
        <authorList>
            <consortium name="WormBaseParasite"/>
        </authorList>
    </citation>
    <scope>IDENTIFICATION</scope>
</reference>
<dbReference type="EMBL" id="LN857024">
    <property type="protein sequence ID" value="CDQ02572.1"/>
    <property type="molecule type" value="Genomic_DNA"/>
</dbReference>
<keyword evidence="3" id="KW-1185">Reference proteome</keyword>
<dbReference type="CTD" id="6104748"/>
<reference evidence="1" key="2">
    <citation type="submission" date="2012-12" db="EMBL/GenBank/DDBJ databases">
        <authorList>
            <consortium name="WormBase Consortium"/>
            <person name="Ghedin E."/>
            <person name="Paulini M."/>
        </authorList>
    </citation>
    <scope>NUCLEOTIDE SEQUENCE</scope>
    <source>
        <strain evidence="1">FR3</strain>
    </source>
</reference>
<dbReference type="GeneID" id="6104748"/>
<evidence type="ECO:0000313" key="1">
    <source>
        <dbReference type="EMBL" id="CDQ02572.1"/>
    </source>
</evidence>
<gene>
    <name evidence="1 4" type="primary">Bma-riok-1</name>
    <name evidence="2" type="ORF">BM_BM13939</name>
    <name evidence="1" type="ORF">BM_Bm13939</name>
</gene>
<organism evidence="3 4">
    <name type="scientific">Brugia malayi</name>
    <name type="common">Filarial nematode worm</name>
    <dbReference type="NCBI Taxonomy" id="6279"/>
    <lineage>
        <taxon>Eukaryota</taxon>
        <taxon>Metazoa</taxon>
        <taxon>Ecdysozoa</taxon>
        <taxon>Nematoda</taxon>
        <taxon>Chromadorea</taxon>
        <taxon>Rhabditida</taxon>
        <taxon>Spirurina</taxon>
        <taxon>Spiruromorpha</taxon>
        <taxon>Filarioidea</taxon>
        <taxon>Onchocercidae</taxon>
        <taxon>Brugia</taxon>
    </lineage>
</organism>
<name>A0A1P6BLY3_BRUMA</name>